<accession>A0A8J8N967</accession>
<comment type="caution">
    <text evidence="1">The sequence shown here is derived from an EMBL/GenBank/DDBJ whole genome shotgun (WGS) entry which is preliminary data.</text>
</comment>
<proteinExistence type="predicted"/>
<reference evidence="1" key="1">
    <citation type="submission" date="2019-06" db="EMBL/GenBank/DDBJ databases">
        <authorList>
            <person name="Zheng W."/>
        </authorList>
    </citation>
    <scope>NUCLEOTIDE SEQUENCE</scope>
    <source>
        <strain evidence="1">QDHG01</strain>
    </source>
</reference>
<evidence type="ECO:0000313" key="2">
    <source>
        <dbReference type="Proteomes" id="UP000785679"/>
    </source>
</evidence>
<dbReference type="EMBL" id="RRYP01039738">
    <property type="protein sequence ID" value="TNV67669.1"/>
    <property type="molecule type" value="Genomic_DNA"/>
</dbReference>
<name>A0A8J8N967_HALGN</name>
<gene>
    <name evidence="1" type="ORF">FGO68_gene8084</name>
</gene>
<sequence>MLVQSSSINAKGYAIVFAFYALLIEENDFCAAHCLNRIQRGTLSQVDSADFHKGPSCRRNGSRIFPLMSEVISVHNQQRRHFFQESFHFELMQIGVQALGPIEAKKVKMLK</sequence>
<evidence type="ECO:0000313" key="1">
    <source>
        <dbReference type="EMBL" id="TNV67669.1"/>
    </source>
</evidence>
<keyword evidence="2" id="KW-1185">Reference proteome</keyword>
<dbReference type="AlphaFoldDB" id="A0A8J8N967"/>
<protein>
    <submittedName>
        <fullName evidence="1">Uncharacterized protein</fullName>
    </submittedName>
</protein>
<organism evidence="1 2">
    <name type="scientific">Halteria grandinella</name>
    <dbReference type="NCBI Taxonomy" id="5974"/>
    <lineage>
        <taxon>Eukaryota</taxon>
        <taxon>Sar</taxon>
        <taxon>Alveolata</taxon>
        <taxon>Ciliophora</taxon>
        <taxon>Intramacronucleata</taxon>
        <taxon>Spirotrichea</taxon>
        <taxon>Stichotrichia</taxon>
        <taxon>Sporadotrichida</taxon>
        <taxon>Halteriidae</taxon>
        <taxon>Halteria</taxon>
    </lineage>
</organism>
<dbReference type="Proteomes" id="UP000785679">
    <property type="component" value="Unassembled WGS sequence"/>
</dbReference>